<gene>
    <name evidence="5" type="ORF">FCM35_KLT05857</name>
</gene>
<name>A0A833QSX8_9POAL</name>
<feature type="repeat" description="WD" evidence="3">
    <location>
        <begin position="214"/>
        <end position="255"/>
    </location>
</feature>
<evidence type="ECO:0000256" key="1">
    <source>
        <dbReference type="ARBA" id="ARBA00022574"/>
    </source>
</evidence>
<proteinExistence type="predicted"/>
<feature type="compositionally biased region" description="Acidic residues" evidence="4">
    <location>
        <begin position="439"/>
        <end position="459"/>
    </location>
</feature>
<feature type="repeat" description="WD" evidence="3">
    <location>
        <begin position="256"/>
        <end position="287"/>
    </location>
</feature>
<dbReference type="InterPro" id="IPR020472">
    <property type="entry name" value="WD40_PAC1"/>
</dbReference>
<dbReference type="PRINTS" id="PR00320">
    <property type="entry name" value="GPROTEINBRPT"/>
</dbReference>
<evidence type="ECO:0000256" key="4">
    <source>
        <dbReference type="SAM" id="MobiDB-lite"/>
    </source>
</evidence>
<dbReference type="AlphaFoldDB" id="A0A833QSX8"/>
<dbReference type="PANTHER" id="PTHR22844:SF213">
    <property type="entry name" value="OS01G0232200 PROTEIN"/>
    <property type="match status" value="1"/>
</dbReference>
<dbReference type="OrthoDB" id="190105at2759"/>
<evidence type="ECO:0000256" key="3">
    <source>
        <dbReference type="PROSITE-ProRule" id="PRU00221"/>
    </source>
</evidence>
<accession>A0A833QSX8</accession>
<dbReference type="PROSITE" id="PS50294">
    <property type="entry name" value="WD_REPEATS_REGION"/>
    <property type="match status" value="3"/>
</dbReference>
<feature type="region of interest" description="Disordered" evidence="4">
    <location>
        <begin position="437"/>
        <end position="478"/>
    </location>
</feature>
<feature type="repeat" description="WD" evidence="3">
    <location>
        <begin position="350"/>
        <end position="390"/>
    </location>
</feature>
<dbReference type="PROSITE" id="PS50082">
    <property type="entry name" value="WD_REPEATS_2"/>
    <property type="match status" value="3"/>
</dbReference>
<dbReference type="SUPFAM" id="SSF50978">
    <property type="entry name" value="WD40 repeat-like"/>
    <property type="match status" value="1"/>
</dbReference>
<dbReference type="SMART" id="SM00320">
    <property type="entry name" value="WD40"/>
    <property type="match status" value="7"/>
</dbReference>
<sequence length="478" mass="52826">MDPTRRKSFHTFLDENKVPPYNFPSSTLAGAAMPQPARMSLSGLSLANSVPSTPGCTSPWILSPLHPATEKLSFNDGKHSPPRSSNPSIYYHCLATLHRLDGNVHSISISNGLVFTASDSGRVRAWSLRDCLDRGYIHIGRSKDKVTAVLGHGGTVVTAHIDRRVRIWSVTTDPDLEPDPDLARVRSKKIATLPPKSHVASFLPAFFGKSSKKSQHHKDLILCMAFYNAEGLLYTGSRDSTVKAWKISEQRSTDSFLAHEGQINAMLVNQDDGCLFTASSDGCVKIWRRVYGDGLHTLIMSLRFQPSPVNCLALCRSSNSCFLYSGSSDGYVNIWEKEAVSGRFNHAGFLQGHRFAVLCLAAAADRVVLSGSEDTTIRVWKREIGSAFHTCLAVMEGHRGPVRCMAASVEVEVEGIGLLVYSASLDRMVKVWRVKVPEKEEEEENKDEEDGDGEKEAEFEMNPVLSPSWVRRQKSRGY</sequence>
<dbReference type="InterPro" id="IPR001680">
    <property type="entry name" value="WD40_rpt"/>
</dbReference>
<dbReference type="EMBL" id="SWLB01000015">
    <property type="protein sequence ID" value="KAF3328779.1"/>
    <property type="molecule type" value="Genomic_DNA"/>
</dbReference>
<reference evidence="5" key="1">
    <citation type="submission" date="2020-01" db="EMBL/GenBank/DDBJ databases">
        <title>Genome sequence of Kobresia littledalei, the first chromosome-level genome in the family Cyperaceae.</title>
        <authorList>
            <person name="Qu G."/>
        </authorList>
    </citation>
    <scope>NUCLEOTIDE SEQUENCE</scope>
    <source>
        <strain evidence="5">C.B.Clarke</strain>
        <tissue evidence="5">Leaf</tissue>
    </source>
</reference>
<dbReference type="Proteomes" id="UP000623129">
    <property type="component" value="Unassembled WGS sequence"/>
</dbReference>
<evidence type="ECO:0000256" key="2">
    <source>
        <dbReference type="ARBA" id="ARBA00022737"/>
    </source>
</evidence>
<keyword evidence="2" id="KW-0677">Repeat</keyword>
<dbReference type="Pfam" id="PF00400">
    <property type="entry name" value="WD40"/>
    <property type="match status" value="5"/>
</dbReference>
<dbReference type="Gene3D" id="2.130.10.10">
    <property type="entry name" value="YVTN repeat-like/Quinoprotein amine dehydrogenase"/>
    <property type="match status" value="2"/>
</dbReference>
<dbReference type="InterPro" id="IPR036322">
    <property type="entry name" value="WD40_repeat_dom_sf"/>
</dbReference>
<dbReference type="PANTHER" id="PTHR22844">
    <property type="entry name" value="F-BOX AND WD40 DOMAIN PROTEIN"/>
    <property type="match status" value="1"/>
</dbReference>
<evidence type="ECO:0000313" key="5">
    <source>
        <dbReference type="EMBL" id="KAF3328779.1"/>
    </source>
</evidence>
<comment type="caution">
    <text evidence="5">The sequence shown here is derived from an EMBL/GenBank/DDBJ whole genome shotgun (WGS) entry which is preliminary data.</text>
</comment>
<organism evidence="5 6">
    <name type="scientific">Carex littledalei</name>
    <dbReference type="NCBI Taxonomy" id="544730"/>
    <lineage>
        <taxon>Eukaryota</taxon>
        <taxon>Viridiplantae</taxon>
        <taxon>Streptophyta</taxon>
        <taxon>Embryophyta</taxon>
        <taxon>Tracheophyta</taxon>
        <taxon>Spermatophyta</taxon>
        <taxon>Magnoliopsida</taxon>
        <taxon>Liliopsida</taxon>
        <taxon>Poales</taxon>
        <taxon>Cyperaceae</taxon>
        <taxon>Cyperoideae</taxon>
        <taxon>Cariceae</taxon>
        <taxon>Carex</taxon>
        <taxon>Carex subgen. Euthyceras</taxon>
    </lineage>
</organism>
<evidence type="ECO:0000313" key="6">
    <source>
        <dbReference type="Proteomes" id="UP000623129"/>
    </source>
</evidence>
<dbReference type="InterPro" id="IPR015943">
    <property type="entry name" value="WD40/YVTN_repeat-like_dom_sf"/>
</dbReference>
<dbReference type="InterPro" id="IPR045182">
    <property type="entry name" value="JINGUBANG-like"/>
</dbReference>
<keyword evidence="6" id="KW-1185">Reference proteome</keyword>
<keyword evidence="1 3" id="KW-0853">WD repeat</keyword>
<protein>
    <submittedName>
        <fullName evidence="5">WD repeat-containing protein 86-like protein</fullName>
    </submittedName>
</protein>